<keyword evidence="4" id="KW-0808">Transferase</keyword>
<name>A0ABS6B9X5_9NOCA</name>
<feature type="transmembrane region" description="Helical" evidence="8">
    <location>
        <begin position="140"/>
        <end position="173"/>
    </location>
</feature>
<comment type="caution">
    <text evidence="10">The sequence shown here is derived from an EMBL/GenBank/DDBJ whole genome shotgun (WGS) entry which is preliminary data.</text>
</comment>
<evidence type="ECO:0000256" key="1">
    <source>
        <dbReference type="ARBA" id="ARBA00004651"/>
    </source>
</evidence>
<keyword evidence="2" id="KW-1003">Cell membrane</keyword>
<dbReference type="InterPro" id="IPR050297">
    <property type="entry name" value="LipidA_mod_glycosyltrf_83"/>
</dbReference>
<feature type="transmembrane region" description="Helical" evidence="8">
    <location>
        <begin position="62"/>
        <end position="83"/>
    </location>
</feature>
<dbReference type="PANTHER" id="PTHR33908">
    <property type="entry name" value="MANNOSYLTRANSFERASE YKCB-RELATED"/>
    <property type="match status" value="1"/>
</dbReference>
<keyword evidence="5 8" id="KW-0812">Transmembrane</keyword>
<dbReference type="RefSeq" id="WP_215922650.1">
    <property type="nucleotide sequence ID" value="NZ_JAHKNI010000015.1"/>
</dbReference>
<evidence type="ECO:0000256" key="4">
    <source>
        <dbReference type="ARBA" id="ARBA00022679"/>
    </source>
</evidence>
<gene>
    <name evidence="10" type="ORF">KO481_34270</name>
</gene>
<evidence type="ECO:0000256" key="6">
    <source>
        <dbReference type="ARBA" id="ARBA00022989"/>
    </source>
</evidence>
<evidence type="ECO:0000313" key="11">
    <source>
        <dbReference type="Proteomes" id="UP000733379"/>
    </source>
</evidence>
<dbReference type="Pfam" id="PF13231">
    <property type="entry name" value="PMT_2"/>
    <property type="match status" value="1"/>
</dbReference>
<evidence type="ECO:0000256" key="2">
    <source>
        <dbReference type="ARBA" id="ARBA00022475"/>
    </source>
</evidence>
<keyword evidence="3" id="KW-0328">Glycosyltransferase</keyword>
<protein>
    <submittedName>
        <fullName evidence="10">Glycosyltransferase family 39 protein</fullName>
    </submittedName>
</protein>
<evidence type="ECO:0000256" key="8">
    <source>
        <dbReference type="SAM" id="Phobius"/>
    </source>
</evidence>
<sequence length="476" mass="51724">MWWIAGVFAVTLGAFADRYGYHRDEMYFLAAGRHPSWGYPDQPPLTPMLARAMAAIDPDSLVLLRIPAIIAATVVVVCAGLMAREMGGGRGARALAAGTTASAALLMGAGHTLNTEVFDLAFFALVTLVVMRLVRERADYRWWLAVGALVGLGLQNKTLLIFPVVTLVAGLLLTGPRKAFATWYFAAAVAIAVAIWLPNLWWQAHNGWPQLTMGRAIAGGSSGTSNTRPQFAALQFGLMGPLSVPLWGFGLWRLWRERRYRAFAVSYALLVVVYLVTTAKAYYLGSMYPILLAAGAVPVARWLGEHRRWWAAVAAALALNAAVSAVLFLPVVPTTVQRNGILLAINSDAVETIGWPTYVRQIAAARARFAPQAQLLTDNYGEAAAIERFGGPYHLPTPYSGHNSYWWWGPPPGSAPVLTVGITNVAQLHRICSTLTPAGRLDNGLGLHNHEQHAPLFVCAPGYSWSFLWPHLEHLG</sequence>
<proteinExistence type="predicted"/>
<dbReference type="PANTHER" id="PTHR33908:SF11">
    <property type="entry name" value="MEMBRANE PROTEIN"/>
    <property type="match status" value="1"/>
</dbReference>
<dbReference type="InterPro" id="IPR038731">
    <property type="entry name" value="RgtA/B/C-like"/>
</dbReference>
<organism evidence="10 11">
    <name type="scientific">Nocardia albiluteola</name>
    <dbReference type="NCBI Taxonomy" id="2842303"/>
    <lineage>
        <taxon>Bacteria</taxon>
        <taxon>Bacillati</taxon>
        <taxon>Actinomycetota</taxon>
        <taxon>Actinomycetes</taxon>
        <taxon>Mycobacteriales</taxon>
        <taxon>Nocardiaceae</taxon>
        <taxon>Nocardia</taxon>
    </lineage>
</organism>
<evidence type="ECO:0000313" key="10">
    <source>
        <dbReference type="EMBL" id="MBU3066570.1"/>
    </source>
</evidence>
<feature type="transmembrane region" description="Helical" evidence="8">
    <location>
        <begin position="180"/>
        <end position="202"/>
    </location>
</feature>
<dbReference type="Proteomes" id="UP000733379">
    <property type="component" value="Unassembled WGS sequence"/>
</dbReference>
<evidence type="ECO:0000256" key="5">
    <source>
        <dbReference type="ARBA" id="ARBA00022692"/>
    </source>
</evidence>
<keyword evidence="6 8" id="KW-1133">Transmembrane helix</keyword>
<comment type="subcellular location">
    <subcellularLocation>
        <location evidence="1">Cell membrane</location>
        <topology evidence="1">Multi-pass membrane protein</topology>
    </subcellularLocation>
</comment>
<reference evidence="10 11" key="1">
    <citation type="submission" date="2021-06" db="EMBL/GenBank/DDBJ databases">
        <title>Actinomycetes sequencing.</title>
        <authorList>
            <person name="Shan Q."/>
        </authorList>
    </citation>
    <scope>NUCLEOTIDE SEQUENCE [LARGE SCALE GENOMIC DNA]</scope>
    <source>
        <strain evidence="10 11">NEAU-G5</strain>
    </source>
</reference>
<keyword evidence="11" id="KW-1185">Reference proteome</keyword>
<evidence type="ECO:0000259" key="9">
    <source>
        <dbReference type="Pfam" id="PF13231"/>
    </source>
</evidence>
<feature type="transmembrane region" description="Helical" evidence="8">
    <location>
        <begin position="259"/>
        <end position="276"/>
    </location>
</feature>
<keyword evidence="7 8" id="KW-0472">Membrane</keyword>
<accession>A0ABS6B9X5</accession>
<feature type="domain" description="Glycosyltransferase RgtA/B/C/D-like" evidence="9">
    <location>
        <begin position="41"/>
        <end position="202"/>
    </location>
</feature>
<feature type="transmembrane region" description="Helical" evidence="8">
    <location>
        <begin position="310"/>
        <end position="332"/>
    </location>
</feature>
<feature type="transmembrane region" description="Helical" evidence="8">
    <location>
        <begin position="117"/>
        <end position="134"/>
    </location>
</feature>
<evidence type="ECO:0000256" key="7">
    <source>
        <dbReference type="ARBA" id="ARBA00023136"/>
    </source>
</evidence>
<dbReference type="EMBL" id="JAHKNI010000015">
    <property type="protein sequence ID" value="MBU3066570.1"/>
    <property type="molecule type" value="Genomic_DNA"/>
</dbReference>
<evidence type="ECO:0000256" key="3">
    <source>
        <dbReference type="ARBA" id="ARBA00022676"/>
    </source>
</evidence>